<sequence length="677" mass="74824">MLSHLPALALGAVALTMASAEAISESSESIEETVIVTANRVEESWLSSAATVDSVGTERQLPGFRFDSAELLAGLPGVQADSRSNFAQDTRISLRGFGARSAFGVRGINMRVDAIPLTMPDGQSQTSSFALDTFDRVEVMRGPLATLYGNAAGGTILFNTAKPRENSISVLTAAGDARQRRYRLRGEWVGEQAAARVQASQFSTDGFRDHSSAERNQFTGQWFYQSTGGIEAVARVDISRDPETLDPQGLTYEQWQEDATQVHPVARLFDPRKSIEHRQASLSLRQDTDWGQWQWAGWTGERDIKQFLSFPGDGENANGAVIDLQRDFWGSNARLGKRWGDWEWAVGAEFGQMRDRRKGFVNDMGTQGELKRNELGEVTNRDLYTSLNWSPEGPWRLQAGVRHNDIRFAVTDYFIQGSNPDDSGELRYREPSFGLGASYGIAESRLFASVGEGFETPTLTEMAYRNEGTGLNGELEPARNRQLEVGWRRETGVLQASVAVFGVDSDKELVVDTSDGGRTTYRNGARTERRGLEWSLDWVLGSDLSWRWGGTWLEAEYAAGPYKGNSLPGVADENFYSQLDWAPLGAALSVDLAAQYRSEVATGDENIEWAPASLVWDLAVESQHDWAGSLLSLWAKVDNLFDKKYVGAVIVNQSRGRTLEPAPGRQFNVGASLEYAW</sequence>
<feature type="domain" description="TonB-dependent receptor plug" evidence="14">
    <location>
        <begin position="67"/>
        <end position="155"/>
    </location>
</feature>
<dbReference type="InterPro" id="IPR010916">
    <property type="entry name" value="TonB_box_CS"/>
</dbReference>
<keyword evidence="6 10" id="KW-0798">TonB box</keyword>
<dbReference type="Pfam" id="PF00593">
    <property type="entry name" value="TonB_dep_Rec_b-barrel"/>
    <property type="match status" value="1"/>
</dbReference>
<evidence type="ECO:0000259" key="14">
    <source>
        <dbReference type="Pfam" id="PF07715"/>
    </source>
</evidence>
<dbReference type="InterPro" id="IPR037066">
    <property type="entry name" value="Plug_dom_sf"/>
</dbReference>
<keyword evidence="8 9" id="KW-0998">Cell outer membrane</keyword>
<reference evidence="15" key="1">
    <citation type="submission" date="2022-05" db="EMBL/GenBank/DDBJ databases">
        <authorList>
            <person name="Sun H.-N."/>
        </authorList>
    </citation>
    <scope>NUCLEOTIDE SEQUENCE</scope>
    <source>
        <strain evidence="15">HB14</strain>
    </source>
</reference>
<dbReference type="Pfam" id="PF07715">
    <property type="entry name" value="Plug"/>
    <property type="match status" value="1"/>
</dbReference>
<comment type="caution">
    <text evidence="15">The sequence shown here is derived from an EMBL/GenBank/DDBJ whole genome shotgun (WGS) entry which is preliminary data.</text>
</comment>
<evidence type="ECO:0000256" key="7">
    <source>
        <dbReference type="ARBA" id="ARBA00023136"/>
    </source>
</evidence>
<reference evidence="15" key="2">
    <citation type="submission" date="2023-01" db="EMBL/GenBank/DDBJ databases">
        <title>Gilvimarinus xylanilyticus HB14 isolated from Caulerpa lentillifera aquaculture base in Hainan, China.</title>
        <authorList>
            <person name="Zhang Y.-J."/>
        </authorList>
    </citation>
    <scope>NUCLEOTIDE SEQUENCE</scope>
    <source>
        <strain evidence="15">HB14</strain>
    </source>
</reference>
<dbReference type="GO" id="GO:0044718">
    <property type="term" value="P:siderophore transmembrane transport"/>
    <property type="evidence" value="ECO:0007669"/>
    <property type="project" value="TreeGrafter"/>
</dbReference>
<evidence type="ECO:0000256" key="12">
    <source>
        <dbReference type="SAM" id="SignalP"/>
    </source>
</evidence>
<accession>A0A9X2KT89</accession>
<dbReference type="GO" id="GO:0009279">
    <property type="term" value="C:cell outer membrane"/>
    <property type="evidence" value="ECO:0007669"/>
    <property type="project" value="UniProtKB-SubCell"/>
</dbReference>
<name>A0A9X2KT89_9GAMM</name>
<evidence type="ECO:0000256" key="11">
    <source>
        <dbReference type="RuleBase" id="RU003357"/>
    </source>
</evidence>
<protein>
    <submittedName>
        <fullName evidence="15">TonB-dependent receptor</fullName>
    </submittedName>
</protein>
<keyword evidence="15" id="KW-0675">Receptor</keyword>
<dbReference type="InterPro" id="IPR036942">
    <property type="entry name" value="Beta-barrel_TonB_sf"/>
</dbReference>
<dbReference type="AlphaFoldDB" id="A0A9X2KT89"/>
<keyword evidence="16" id="KW-1185">Reference proteome</keyword>
<feature type="domain" description="TonB-dependent receptor-like beta-barrel" evidence="13">
    <location>
        <begin position="273"/>
        <end position="640"/>
    </location>
</feature>
<keyword evidence="7 9" id="KW-0472">Membrane</keyword>
<evidence type="ECO:0000256" key="10">
    <source>
        <dbReference type="PROSITE-ProRule" id="PRU10143"/>
    </source>
</evidence>
<evidence type="ECO:0000256" key="1">
    <source>
        <dbReference type="ARBA" id="ARBA00004571"/>
    </source>
</evidence>
<dbReference type="PANTHER" id="PTHR30069">
    <property type="entry name" value="TONB-DEPENDENT OUTER MEMBRANE RECEPTOR"/>
    <property type="match status" value="1"/>
</dbReference>
<comment type="subcellular location">
    <subcellularLocation>
        <location evidence="1 9">Cell outer membrane</location>
        <topology evidence="1 9">Multi-pass membrane protein</topology>
    </subcellularLocation>
</comment>
<keyword evidence="5 12" id="KW-0732">Signal</keyword>
<feature type="chain" id="PRO_5040824209" evidence="12">
    <location>
        <begin position="23"/>
        <end position="677"/>
    </location>
</feature>
<dbReference type="Proteomes" id="UP001139319">
    <property type="component" value="Unassembled WGS sequence"/>
</dbReference>
<dbReference type="PANTHER" id="PTHR30069:SF28">
    <property type="entry name" value="TONB-DEPENDENT RECEPTOR YNCD-RELATED"/>
    <property type="match status" value="1"/>
</dbReference>
<evidence type="ECO:0000256" key="2">
    <source>
        <dbReference type="ARBA" id="ARBA00022448"/>
    </source>
</evidence>
<dbReference type="GO" id="GO:0015344">
    <property type="term" value="F:siderophore uptake transmembrane transporter activity"/>
    <property type="evidence" value="ECO:0007669"/>
    <property type="project" value="TreeGrafter"/>
</dbReference>
<dbReference type="InterPro" id="IPR012910">
    <property type="entry name" value="Plug_dom"/>
</dbReference>
<dbReference type="PROSITE" id="PS00430">
    <property type="entry name" value="TONB_DEPENDENT_REC_1"/>
    <property type="match status" value="1"/>
</dbReference>
<dbReference type="RefSeq" id="WP_253967198.1">
    <property type="nucleotide sequence ID" value="NZ_JAMFTH010000001.1"/>
</dbReference>
<dbReference type="InterPro" id="IPR039426">
    <property type="entry name" value="TonB-dep_rcpt-like"/>
</dbReference>
<evidence type="ECO:0000259" key="13">
    <source>
        <dbReference type="Pfam" id="PF00593"/>
    </source>
</evidence>
<proteinExistence type="inferred from homology"/>
<dbReference type="PROSITE" id="PS52016">
    <property type="entry name" value="TONB_DEPENDENT_REC_3"/>
    <property type="match status" value="1"/>
</dbReference>
<evidence type="ECO:0000313" key="15">
    <source>
        <dbReference type="EMBL" id="MCP8898932.1"/>
    </source>
</evidence>
<evidence type="ECO:0000256" key="8">
    <source>
        <dbReference type="ARBA" id="ARBA00023237"/>
    </source>
</evidence>
<dbReference type="SUPFAM" id="SSF56935">
    <property type="entry name" value="Porins"/>
    <property type="match status" value="1"/>
</dbReference>
<dbReference type="EMBL" id="JAMFTH010000001">
    <property type="protein sequence ID" value="MCP8898932.1"/>
    <property type="molecule type" value="Genomic_DNA"/>
</dbReference>
<gene>
    <name evidence="15" type="ORF">M6D89_06440</name>
</gene>
<evidence type="ECO:0000256" key="9">
    <source>
        <dbReference type="PROSITE-ProRule" id="PRU01360"/>
    </source>
</evidence>
<keyword evidence="4 9" id="KW-0812">Transmembrane</keyword>
<comment type="similarity">
    <text evidence="9 11">Belongs to the TonB-dependent receptor family.</text>
</comment>
<evidence type="ECO:0000256" key="3">
    <source>
        <dbReference type="ARBA" id="ARBA00022452"/>
    </source>
</evidence>
<evidence type="ECO:0000256" key="5">
    <source>
        <dbReference type="ARBA" id="ARBA00022729"/>
    </source>
</evidence>
<feature type="signal peptide" evidence="12">
    <location>
        <begin position="1"/>
        <end position="22"/>
    </location>
</feature>
<keyword evidence="2 9" id="KW-0813">Transport</keyword>
<dbReference type="Gene3D" id="2.40.170.20">
    <property type="entry name" value="TonB-dependent receptor, beta-barrel domain"/>
    <property type="match status" value="1"/>
</dbReference>
<keyword evidence="3 9" id="KW-1134">Transmembrane beta strand</keyword>
<evidence type="ECO:0000256" key="6">
    <source>
        <dbReference type="ARBA" id="ARBA00023077"/>
    </source>
</evidence>
<organism evidence="15 16">
    <name type="scientific">Gilvimarinus xylanilyticus</name>
    <dbReference type="NCBI Taxonomy" id="2944139"/>
    <lineage>
        <taxon>Bacteria</taxon>
        <taxon>Pseudomonadati</taxon>
        <taxon>Pseudomonadota</taxon>
        <taxon>Gammaproteobacteria</taxon>
        <taxon>Cellvibrionales</taxon>
        <taxon>Cellvibrionaceae</taxon>
        <taxon>Gilvimarinus</taxon>
    </lineage>
</organism>
<evidence type="ECO:0000256" key="4">
    <source>
        <dbReference type="ARBA" id="ARBA00022692"/>
    </source>
</evidence>
<dbReference type="InterPro" id="IPR000531">
    <property type="entry name" value="Beta-barrel_TonB"/>
</dbReference>
<feature type="short sequence motif" description="TonB box" evidence="10">
    <location>
        <begin position="33"/>
        <end position="39"/>
    </location>
</feature>
<dbReference type="Gene3D" id="2.170.130.10">
    <property type="entry name" value="TonB-dependent receptor, plug domain"/>
    <property type="match status" value="1"/>
</dbReference>
<evidence type="ECO:0000313" key="16">
    <source>
        <dbReference type="Proteomes" id="UP001139319"/>
    </source>
</evidence>